<keyword evidence="7" id="KW-0456">Lyase</keyword>
<dbReference type="CDD" id="cd02002">
    <property type="entry name" value="TPP_BFDC"/>
    <property type="match status" value="1"/>
</dbReference>
<dbReference type="NCBIfam" id="NF005485">
    <property type="entry name" value="PRK07092.1"/>
    <property type="match status" value="1"/>
</dbReference>
<dbReference type="KEGG" id="ctes:O987_28240"/>
<dbReference type="EMBL" id="CP006704">
    <property type="protein sequence ID" value="AIJ49693.1"/>
    <property type="molecule type" value="Genomic_DNA"/>
</dbReference>
<dbReference type="InterPro" id="IPR012000">
    <property type="entry name" value="Thiamin_PyroP_enz_cen_dom"/>
</dbReference>
<evidence type="ECO:0000259" key="5">
    <source>
        <dbReference type="Pfam" id="PF02775"/>
    </source>
</evidence>
<dbReference type="InterPro" id="IPR012001">
    <property type="entry name" value="Thiamin_PyroP_enz_TPP-bd_dom"/>
</dbReference>
<dbReference type="Pfam" id="PF02776">
    <property type="entry name" value="TPP_enzyme_N"/>
    <property type="match status" value="1"/>
</dbReference>
<dbReference type="EC" id="4.1.1.7" evidence="7"/>
<dbReference type="HOGENOM" id="CLU_013748_3_1_4"/>
<gene>
    <name evidence="7" type="ORF">O987_28240</name>
</gene>
<proteinExistence type="inferred from homology"/>
<dbReference type="SUPFAM" id="SSF52518">
    <property type="entry name" value="Thiamin diphosphate-binding fold (THDP-binding)"/>
    <property type="match status" value="2"/>
</dbReference>
<dbReference type="GO" id="GO:0000287">
    <property type="term" value="F:magnesium ion binding"/>
    <property type="evidence" value="ECO:0007669"/>
    <property type="project" value="InterPro"/>
</dbReference>
<dbReference type="PANTHER" id="PTHR18968:SF133">
    <property type="entry name" value="BENZOYLFORMATE DECARBOXYLASE"/>
    <property type="match status" value="1"/>
</dbReference>
<feature type="domain" description="Thiamine pyrophosphate enzyme central" evidence="4">
    <location>
        <begin position="188"/>
        <end position="302"/>
    </location>
</feature>
<evidence type="ECO:0000256" key="1">
    <source>
        <dbReference type="ARBA" id="ARBA00007812"/>
    </source>
</evidence>
<feature type="domain" description="Thiamine pyrophosphate enzyme N-terminal TPP-binding" evidence="6">
    <location>
        <begin position="5"/>
        <end position="107"/>
    </location>
</feature>
<evidence type="ECO:0000313" key="8">
    <source>
        <dbReference type="Proteomes" id="UP000028782"/>
    </source>
</evidence>
<dbReference type="Gene3D" id="3.40.50.1220">
    <property type="entry name" value="TPP-binding domain"/>
    <property type="match status" value="1"/>
</dbReference>
<evidence type="ECO:0000256" key="3">
    <source>
        <dbReference type="RuleBase" id="RU362132"/>
    </source>
</evidence>
<dbReference type="GO" id="GO:0003984">
    <property type="term" value="F:acetolactate synthase activity"/>
    <property type="evidence" value="ECO:0007669"/>
    <property type="project" value="TreeGrafter"/>
</dbReference>
<evidence type="ECO:0000259" key="4">
    <source>
        <dbReference type="Pfam" id="PF00205"/>
    </source>
</evidence>
<sequence length="523" mass="56345">MELITVRDAVYDFMRQCGANKWFGNPGSTELPMLKHFPDDFEYVLGLQEATVVGMADGYAQITGRAAFVNLHSAAGIGNAMGNIYTAFKNQTPMVIVAGQQSRGIQQFDAYLNSKQASELPKPYVKWSIEPARAQDVPAAIARAYYTAMQIPRGPVLVSVPADDWDELASHVHLRELCSAVKPDLSAVQALAARLREAHRPALIVGAAIDRDDAWEQAVAVAERLGAAVFVAPLSCRCSFPEDHPNFQGFLPGVRDQICQRLEGYDQILIVGAPAFTYHVDGDGPHIPPTSQLSMLTDDAEIATWAPVGDALICGIKGGLVSLLEQLEKTSAIAVRKRADPSAVDDATMSAALVMKSLAKVRLPNDIFVEEAPTTRVVIHEHLPMLKPRSFFTMASGGLGFSMPAATGIAMGSPATRVINIVGDGSAMYSPQAIWTAVQHHLNVKFLIINNGRYAALKRFAGVLKFPADSKLVGTELPGLDFVSLAKSYGCPSIRIETTGELERELKAAIDGDGPMLLEIVVP</sequence>
<evidence type="ECO:0000256" key="2">
    <source>
        <dbReference type="ARBA" id="ARBA00023052"/>
    </source>
</evidence>
<dbReference type="SUPFAM" id="SSF52467">
    <property type="entry name" value="DHS-like NAD/FAD-binding domain"/>
    <property type="match status" value="1"/>
</dbReference>
<evidence type="ECO:0000259" key="6">
    <source>
        <dbReference type="Pfam" id="PF02776"/>
    </source>
</evidence>
<name>A0A076PVI5_COMTE</name>
<organism evidence="7 8">
    <name type="scientific">Comamonas testosteroni TK102</name>
    <dbReference type="NCBI Taxonomy" id="1392005"/>
    <lineage>
        <taxon>Bacteria</taxon>
        <taxon>Pseudomonadati</taxon>
        <taxon>Pseudomonadota</taxon>
        <taxon>Betaproteobacteria</taxon>
        <taxon>Burkholderiales</taxon>
        <taxon>Comamonadaceae</taxon>
        <taxon>Comamonas</taxon>
    </lineage>
</organism>
<dbReference type="InterPro" id="IPR011766">
    <property type="entry name" value="TPP_enzyme_TPP-bd"/>
</dbReference>
<dbReference type="Pfam" id="PF02775">
    <property type="entry name" value="TPP_enzyme_C"/>
    <property type="match status" value="1"/>
</dbReference>
<dbReference type="GO" id="GO:0050695">
    <property type="term" value="F:benzoylformate decarboxylase activity"/>
    <property type="evidence" value="ECO:0007669"/>
    <property type="project" value="UniProtKB-EC"/>
</dbReference>
<accession>A0A076PVI5</accession>
<dbReference type="GO" id="GO:0030976">
    <property type="term" value="F:thiamine pyrophosphate binding"/>
    <property type="evidence" value="ECO:0007669"/>
    <property type="project" value="InterPro"/>
</dbReference>
<dbReference type="Gene3D" id="3.40.50.970">
    <property type="match status" value="2"/>
</dbReference>
<dbReference type="AlphaFoldDB" id="A0A076PVI5"/>
<reference evidence="7 8" key="1">
    <citation type="journal article" date="2014" name="Genome Announc.">
        <title>Complete Genome Sequence of Polychlorinated Biphenyl Degrader Comamonas testosteroni TK102 (NBRC 109938).</title>
        <authorList>
            <person name="Fukuda K."/>
            <person name="Hosoyama A."/>
            <person name="Tsuchikane K."/>
            <person name="Ohji S."/>
            <person name="Yamazoe A."/>
            <person name="Fujita N."/>
            <person name="Shintani M."/>
            <person name="Kimbara K."/>
        </authorList>
    </citation>
    <scope>NUCLEOTIDE SEQUENCE [LARGE SCALE GENOMIC DNA]</scope>
    <source>
        <strain evidence="7">TK102</strain>
    </source>
</reference>
<dbReference type="InterPro" id="IPR029035">
    <property type="entry name" value="DHS-like_NAD/FAD-binding_dom"/>
</dbReference>
<comment type="similarity">
    <text evidence="1 3">Belongs to the TPP enzyme family.</text>
</comment>
<feature type="domain" description="Thiamine pyrophosphate enzyme TPP-binding" evidence="5">
    <location>
        <begin position="377"/>
        <end position="520"/>
    </location>
</feature>
<dbReference type="CDD" id="cd07035">
    <property type="entry name" value="TPP_PYR_POX_like"/>
    <property type="match status" value="1"/>
</dbReference>
<dbReference type="InterPro" id="IPR045229">
    <property type="entry name" value="TPP_enz"/>
</dbReference>
<dbReference type="GO" id="GO:0019752">
    <property type="term" value="P:carboxylic acid metabolic process"/>
    <property type="evidence" value="ECO:0007669"/>
    <property type="project" value="UniProtKB-ARBA"/>
</dbReference>
<keyword evidence="2 3" id="KW-0786">Thiamine pyrophosphate</keyword>
<dbReference type="PANTHER" id="PTHR18968">
    <property type="entry name" value="THIAMINE PYROPHOSPHATE ENZYMES"/>
    <property type="match status" value="1"/>
</dbReference>
<dbReference type="GO" id="GO:0050660">
    <property type="term" value="F:flavin adenine dinucleotide binding"/>
    <property type="evidence" value="ECO:0007669"/>
    <property type="project" value="TreeGrafter"/>
</dbReference>
<dbReference type="InterPro" id="IPR029061">
    <property type="entry name" value="THDP-binding"/>
</dbReference>
<protein>
    <submittedName>
        <fullName evidence="7">Benzoylformate decarboxylase</fullName>
        <ecNumber evidence="7">4.1.1.7</ecNumber>
    </submittedName>
</protein>
<dbReference type="Pfam" id="PF00205">
    <property type="entry name" value="TPP_enzyme_M"/>
    <property type="match status" value="1"/>
</dbReference>
<evidence type="ECO:0000313" key="7">
    <source>
        <dbReference type="EMBL" id="AIJ49693.1"/>
    </source>
</evidence>
<dbReference type="RefSeq" id="WP_043375905.1">
    <property type="nucleotide sequence ID" value="NZ_CP006704.1"/>
</dbReference>
<dbReference type="Proteomes" id="UP000028782">
    <property type="component" value="Chromosome"/>
</dbReference>